<dbReference type="Proteomes" id="UP000183809">
    <property type="component" value="Unassembled WGS sequence"/>
</dbReference>
<sequence>MQPFPESDAEVWDDADFFFRPGQRFEGVRFWRDPFASVVRTRGLLTELARNEELKFGEGAVQLAEDVVADVEKLNRDPWTVPKSVKVAKWRERFSKIGKDKKR</sequence>
<accession>A0A1J9QNI9</accession>
<organism evidence="1 2">
    <name type="scientific">Diplodia corticola</name>
    <dbReference type="NCBI Taxonomy" id="236234"/>
    <lineage>
        <taxon>Eukaryota</taxon>
        <taxon>Fungi</taxon>
        <taxon>Dikarya</taxon>
        <taxon>Ascomycota</taxon>
        <taxon>Pezizomycotina</taxon>
        <taxon>Dothideomycetes</taxon>
        <taxon>Dothideomycetes incertae sedis</taxon>
        <taxon>Botryosphaeriales</taxon>
        <taxon>Botryosphaeriaceae</taxon>
        <taxon>Diplodia</taxon>
    </lineage>
</organism>
<name>A0A1J9QNI9_9PEZI</name>
<keyword evidence="2" id="KW-1185">Reference proteome</keyword>
<gene>
    <name evidence="1" type="ORF">BKCO1_760006</name>
</gene>
<protein>
    <submittedName>
        <fullName evidence="1">Pyridoxal-dependent decarboxylase domain protein</fullName>
    </submittedName>
</protein>
<evidence type="ECO:0000313" key="1">
    <source>
        <dbReference type="EMBL" id="OJD29626.1"/>
    </source>
</evidence>
<dbReference type="GeneID" id="31019277"/>
<reference evidence="1 2" key="1">
    <citation type="submission" date="2016-10" db="EMBL/GenBank/DDBJ databases">
        <title>Proteomics and genomics reveal pathogen-plant mechanisms compatible with a hemibiotrophic lifestyle of Diplodia corticola.</title>
        <authorList>
            <person name="Fernandes I."/>
            <person name="De Jonge R."/>
            <person name="Van De Peer Y."/>
            <person name="Devreese B."/>
            <person name="Alves A."/>
            <person name="Esteves A.C."/>
        </authorList>
    </citation>
    <scope>NUCLEOTIDE SEQUENCE [LARGE SCALE GENOMIC DNA]</scope>
    <source>
        <strain evidence="1 2">CBS 112549</strain>
    </source>
</reference>
<dbReference type="RefSeq" id="XP_020125886.1">
    <property type="nucleotide sequence ID" value="XM_020279015.1"/>
</dbReference>
<evidence type="ECO:0000313" key="2">
    <source>
        <dbReference type="Proteomes" id="UP000183809"/>
    </source>
</evidence>
<comment type="caution">
    <text evidence="1">The sequence shown here is derived from an EMBL/GenBank/DDBJ whole genome shotgun (WGS) entry which is preliminary data.</text>
</comment>
<dbReference type="EMBL" id="MNUE01000076">
    <property type="protein sequence ID" value="OJD29626.1"/>
    <property type="molecule type" value="Genomic_DNA"/>
</dbReference>
<dbReference type="AlphaFoldDB" id="A0A1J9QNI9"/>
<proteinExistence type="predicted"/>